<proteinExistence type="inferred from homology"/>
<organism evidence="8 9">
    <name type="scientific">Secundilactobacillus malefermentans</name>
    <dbReference type="NCBI Taxonomy" id="176292"/>
    <lineage>
        <taxon>Bacteria</taxon>
        <taxon>Bacillati</taxon>
        <taxon>Bacillota</taxon>
        <taxon>Bacilli</taxon>
        <taxon>Lactobacillales</taxon>
        <taxon>Lactobacillaceae</taxon>
        <taxon>Secundilactobacillus</taxon>
    </lineage>
</organism>
<dbReference type="GO" id="GO:0042597">
    <property type="term" value="C:periplasmic space"/>
    <property type="evidence" value="ECO:0007669"/>
    <property type="project" value="UniProtKB-SubCell"/>
</dbReference>
<dbReference type="RefSeq" id="WP_010619551.1">
    <property type="nucleotide sequence ID" value="NZ_CP042371.1"/>
</dbReference>
<keyword evidence="3" id="KW-0813">Transport</keyword>
<dbReference type="SMART" id="SM00062">
    <property type="entry name" value="PBPb"/>
    <property type="match status" value="1"/>
</dbReference>
<evidence type="ECO:0000256" key="1">
    <source>
        <dbReference type="ARBA" id="ARBA00004418"/>
    </source>
</evidence>
<dbReference type="InterPro" id="IPR001638">
    <property type="entry name" value="Solute-binding_3/MltF_N"/>
</dbReference>
<keyword evidence="9" id="KW-1185">Reference proteome</keyword>
<dbReference type="NCBIfam" id="TIGR01728">
    <property type="entry name" value="SsuA_fam"/>
    <property type="match status" value="1"/>
</dbReference>
<dbReference type="FunFam" id="3.40.190.10:FF:000050">
    <property type="entry name" value="Sulfonate ABC transporter substrate-binding protein"/>
    <property type="match status" value="1"/>
</dbReference>
<dbReference type="Proteomes" id="UP000294854">
    <property type="component" value="Unassembled WGS sequence"/>
</dbReference>
<protein>
    <recommendedName>
        <fullName evidence="6">Putative aliphatic sulfonates-binding protein</fullName>
    </recommendedName>
</protein>
<name>A0A4R5ND85_9LACO</name>
<evidence type="ECO:0000256" key="6">
    <source>
        <dbReference type="ARBA" id="ARBA00070228"/>
    </source>
</evidence>
<accession>A0A4R5ND85</accession>
<dbReference type="EMBL" id="PUFO01000106">
    <property type="protein sequence ID" value="TDG71331.1"/>
    <property type="molecule type" value="Genomic_DNA"/>
</dbReference>
<comment type="similarity">
    <text evidence="2">Belongs to the bacterial solute-binding protein SsuA/TauA family.</text>
</comment>
<keyword evidence="4" id="KW-0732">Signal</keyword>
<dbReference type="OrthoDB" id="286202at2"/>
<evidence type="ECO:0000313" key="9">
    <source>
        <dbReference type="Proteomes" id="UP000294854"/>
    </source>
</evidence>
<feature type="domain" description="Solute-binding protein family 3/N-terminal" evidence="7">
    <location>
        <begin position="39"/>
        <end position="256"/>
    </location>
</feature>
<dbReference type="GO" id="GO:0016020">
    <property type="term" value="C:membrane"/>
    <property type="evidence" value="ECO:0007669"/>
    <property type="project" value="InterPro"/>
</dbReference>
<evidence type="ECO:0000256" key="2">
    <source>
        <dbReference type="ARBA" id="ARBA00010742"/>
    </source>
</evidence>
<dbReference type="InterPro" id="IPR010067">
    <property type="entry name" value="ABC_SsuA_sub-bd"/>
</dbReference>
<dbReference type="Gene3D" id="3.40.190.10">
    <property type="entry name" value="Periplasmic binding protein-like II"/>
    <property type="match status" value="2"/>
</dbReference>
<dbReference type="PANTHER" id="PTHR30024:SF42">
    <property type="entry name" value="ALIPHATIC SULFONATES-BINDING PROTEIN-RELATED"/>
    <property type="match status" value="1"/>
</dbReference>
<reference evidence="8 9" key="1">
    <citation type="journal article" date="2019" name="Appl. Microbiol. Biotechnol.">
        <title>Uncovering carbohydrate metabolism through a genotype-phenotype association study of 56 lactic acid bacteria genomes.</title>
        <authorList>
            <person name="Buron-Moles G."/>
            <person name="Chailyan A."/>
            <person name="Dolejs I."/>
            <person name="Forster J."/>
            <person name="Miks M.H."/>
        </authorList>
    </citation>
    <scope>NUCLEOTIDE SEQUENCE [LARGE SCALE GENOMIC DNA]</scope>
    <source>
        <strain evidence="8 9">ATCC 49373</strain>
    </source>
</reference>
<dbReference type="STRING" id="1122149.FD44_GL000441"/>
<dbReference type="Pfam" id="PF09084">
    <property type="entry name" value="NMT1"/>
    <property type="match status" value="1"/>
</dbReference>
<dbReference type="AlphaFoldDB" id="A0A4R5ND85"/>
<dbReference type="GO" id="GO:0042626">
    <property type="term" value="F:ATPase-coupled transmembrane transporter activity"/>
    <property type="evidence" value="ECO:0007669"/>
    <property type="project" value="InterPro"/>
</dbReference>
<evidence type="ECO:0000313" key="8">
    <source>
        <dbReference type="EMBL" id="TDG71331.1"/>
    </source>
</evidence>
<comment type="subcellular location">
    <subcellularLocation>
        <location evidence="1">Periplasm</location>
    </subcellularLocation>
</comment>
<comment type="caution">
    <text evidence="8">The sequence shown here is derived from an EMBL/GenBank/DDBJ whole genome shotgun (WGS) entry which is preliminary data.</text>
</comment>
<evidence type="ECO:0000256" key="4">
    <source>
        <dbReference type="ARBA" id="ARBA00022729"/>
    </source>
</evidence>
<evidence type="ECO:0000256" key="3">
    <source>
        <dbReference type="ARBA" id="ARBA00022448"/>
    </source>
</evidence>
<evidence type="ECO:0000256" key="5">
    <source>
        <dbReference type="ARBA" id="ARBA00055538"/>
    </source>
</evidence>
<evidence type="ECO:0000259" key="7">
    <source>
        <dbReference type="SMART" id="SM00062"/>
    </source>
</evidence>
<sequence>MSKKWKKYLLILIVLLGIGGAFYGYKQANNSASTTSLKTITIGYQKADPVDISRQRGDLAKKMKKKGYHVVFKQFQDGTALMTALKSGNIDYARLGDTPPITAQAAGTKLVYIAAGASKENGTGLVIPKNSSVKSIKDLKGKRVAYTKGTSSQYLLLSALKKAGMSASDIKWVNMDQSAASVAFSKGKVAAWSTWDPYTAQAEVQMGAKLLITGKNGVSYNRDFVVAMKNFAKKNTDVSSYLTKYLAADMKWADTHHEKLIKMLMKSLGLSRKVVTKTVERRSYSMGKVTTKIVKQQQEIADMFYASSLINKDVKVSKIVMSGK</sequence>
<dbReference type="SUPFAM" id="SSF53850">
    <property type="entry name" value="Periplasmic binding protein-like II"/>
    <property type="match status" value="1"/>
</dbReference>
<gene>
    <name evidence="8" type="ORF">C5L31_001955</name>
</gene>
<dbReference type="InterPro" id="IPR015168">
    <property type="entry name" value="SsuA/THI5"/>
</dbReference>
<comment type="function">
    <text evidence="5">Part of a binding-protein-dependent transport system for aliphatic sulfonates. Putative binding protein.</text>
</comment>
<dbReference type="PANTHER" id="PTHR30024">
    <property type="entry name" value="ALIPHATIC SULFONATES-BINDING PROTEIN-RELATED"/>
    <property type="match status" value="1"/>
</dbReference>